<dbReference type="InParanoid" id="K1WBM6"/>
<dbReference type="PROSITE" id="PS00455">
    <property type="entry name" value="AMP_BINDING"/>
    <property type="match status" value="4"/>
</dbReference>
<evidence type="ECO:0000313" key="7">
    <source>
        <dbReference type="Proteomes" id="UP000006753"/>
    </source>
</evidence>
<dbReference type="GO" id="GO:0031177">
    <property type="term" value="F:phosphopantetheine binding"/>
    <property type="evidence" value="ECO:0007669"/>
    <property type="project" value="InterPro"/>
</dbReference>
<dbReference type="Pfam" id="PF00550">
    <property type="entry name" value="PP-binding"/>
    <property type="match status" value="4"/>
</dbReference>
<dbReference type="SUPFAM" id="SSF52777">
    <property type="entry name" value="CoA-dependent acyltransferases"/>
    <property type="match status" value="8"/>
</dbReference>
<dbReference type="PROSITE" id="PS50075">
    <property type="entry name" value="CARRIER"/>
    <property type="match status" value="4"/>
</dbReference>
<dbReference type="CDD" id="cd19545">
    <property type="entry name" value="FUM14_C_NRPS-like"/>
    <property type="match status" value="2"/>
</dbReference>
<dbReference type="FunFam" id="3.30.300.30:FF:000015">
    <property type="entry name" value="Nonribosomal peptide synthase SidD"/>
    <property type="match status" value="4"/>
</dbReference>
<dbReference type="Proteomes" id="UP000006753">
    <property type="component" value="Unassembled WGS sequence"/>
</dbReference>
<dbReference type="KEGG" id="mbe:MBM_06951"/>
<name>K1WBM6_MARBU</name>
<organism evidence="6 7">
    <name type="scientific">Marssonina brunnea f. sp. multigermtubi (strain MB_m1)</name>
    <name type="common">Marssonina leaf spot fungus</name>
    <dbReference type="NCBI Taxonomy" id="1072389"/>
    <lineage>
        <taxon>Eukaryota</taxon>
        <taxon>Fungi</taxon>
        <taxon>Dikarya</taxon>
        <taxon>Ascomycota</taxon>
        <taxon>Pezizomycotina</taxon>
        <taxon>Leotiomycetes</taxon>
        <taxon>Helotiales</taxon>
        <taxon>Drepanopezizaceae</taxon>
        <taxon>Drepanopeziza</taxon>
    </lineage>
</organism>
<evidence type="ECO:0000256" key="2">
    <source>
        <dbReference type="ARBA" id="ARBA00022553"/>
    </source>
</evidence>
<dbReference type="InterPro" id="IPR036736">
    <property type="entry name" value="ACP-like_sf"/>
</dbReference>
<dbReference type="Pfam" id="PF00501">
    <property type="entry name" value="AMP-binding"/>
    <property type="match status" value="4"/>
</dbReference>
<dbReference type="OrthoDB" id="416786at2759"/>
<dbReference type="FunFam" id="3.40.50.980:FF:000001">
    <property type="entry name" value="Non-ribosomal peptide synthetase"/>
    <property type="match status" value="2"/>
</dbReference>
<proteinExistence type="predicted"/>
<dbReference type="InterPro" id="IPR009081">
    <property type="entry name" value="PP-bd_ACP"/>
</dbReference>
<dbReference type="InterPro" id="IPR045851">
    <property type="entry name" value="AMP-bd_C_sf"/>
</dbReference>
<evidence type="ECO:0000256" key="4">
    <source>
        <dbReference type="SAM" id="MobiDB-lite"/>
    </source>
</evidence>
<dbReference type="PROSITE" id="PS00012">
    <property type="entry name" value="PHOSPHOPANTETHEINE"/>
    <property type="match status" value="2"/>
</dbReference>
<dbReference type="OMA" id="CRTWITD"/>
<dbReference type="STRING" id="1072389.K1WBM6"/>
<keyword evidence="1" id="KW-0596">Phosphopantetheine</keyword>
<dbReference type="GO" id="GO:0016874">
    <property type="term" value="F:ligase activity"/>
    <property type="evidence" value="ECO:0007669"/>
    <property type="project" value="UniProtKB-KW"/>
</dbReference>
<dbReference type="InterPro" id="IPR010071">
    <property type="entry name" value="AA_adenyl_dom"/>
</dbReference>
<dbReference type="SMART" id="SM00823">
    <property type="entry name" value="PKS_PP"/>
    <property type="match status" value="4"/>
</dbReference>
<dbReference type="CDD" id="cd19542">
    <property type="entry name" value="CT_NRPS-like"/>
    <property type="match status" value="2"/>
</dbReference>
<evidence type="ECO:0000313" key="6">
    <source>
        <dbReference type="EMBL" id="EKD14740.1"/>
    </source>
</evidence>
<dbReference type="InterPro" id="IPR042099">
    <property type="entry name" value="ANL_N_sf"/>
</dbReference>
<evidence type="ECO:0000256" key="3">
    <source>
        <dbReference type="ARBA" id="ARBA00022598"/>
    </source>
</evidence>
<dbReference type="SUPFAM" id="SSF56801">
    <property type="entry name" value="Acetyl-CoA synthetase-like"/>
    <property type="match status" value="4"/>
</dbReference>
<reference evidence="6 7" key="1">
    <citation type="journal article" date="2012" name="BMC Genomics">
        <title>Sequencing the genome of Marssonina brunnea reveals fungus-poplar co-evolution.</title>
        <authorList>
            <person name="Zhu S."/>
            <person name="Cao Y.-Z."/>
            <person name="Jiang C."/>
            <person name="Tan B.-Y."/>
            <person name="Wang Z."/>
            <person name="Feng S."/>
            <person name="Zhang L."/>
            <person name="Su X.-H."/>
            <person name="Brejova B."/>
            <person name="Vinar T."/>
            <person name="Xu M."/>
            <person name="Wang M.-X."/>
            <person name="Zhang S.-G."/>
            <person name="Huang M.-R."/>
            <person name="Wu R."/>
            <person name="Zhou Y."/>
        </authorList>
    </citation>
    <scope>NUCLEOTIDE SEQUENCE [LARGE SCALE GENOMIC DNA]</scope>
    <source>
        <strain evidence="6 7">MB_m1</strain>
    </source>
</reference>
<keyword evidence="7" id="KW-1185">Reference proteome</keyword>
<dbReference type="Gene3D" id="3.40.50.12780">
    <property type="entry name" value="N-terminal domain of ligase-like"/>
    <property type="match status" value="4"/>
</dbReference>
<dbReference type="FunFam" id="3.30.559.30:FF:000003">
    <property type="entry name" value="Nonribosomal peptide synthase SidD"/>
    <property type="match status" value="1"/>
</dbReference>
<dbReference type="InterPro" id="IPR000873">
    <property type="entry name" value="AMP-dep_synth/lig_dom"/>
</dbReference>
<sequence length="4501" mass="498469">MSIQVKARPDAPAVHAHDEQWTFQEVDELSSVLARHLVMLGAKKGMKIPLVFEKSGWFIIALIAVSKASAAFVPVDPSQPVFRLKEIMEDVKPKFLLSSSHYSALLAESAETTVVVSRESVVKIQTQDDTAIVLPYVSPRDEAYVMYTSGSTGKPKGAVIHHGGYLSALLLWTPNLGPGSRMLQNSSYAWSVCIIEVMTSLWAGACLCIPSEFSKQNGLTQVFEDMHITYAILSPSISKTIRRDEVKHLETVVLCGEPVSPESVAKWASEKTTVWVHWAATECLSLARPDPFTAESDVRNLGRCSAVCRVVEVGNPDKQVPIGSVGEIVVHAPWIASCYLNNADRTAATFLDRPDWLDGKPSSYGSRWYRVGDLVRQNSDGSLVLAGRGDNMVKVRGQRFDMSEVERALGIDPRVHNSLPIIAREGLCKHRLAAVIALQDFSSTDPCSEELILLEGAELQEAAAWTTGFREELAQRIPSFMIPTIWVLVKQFPLTITGKIDRVLMKRFVEKMDVETFEHVCSLGITPEPPVTEMEERLQGVWSEVLKLPRKKIGRNQSFISLGGDSILGMIVAARCNDINLQLRVQDILKYGTIAELATRTTTKPTTKARDAVHASKYDDLRKSIIGKLQQVGVWNIAEVEDAYPTSPMQQGMLLSKARLSGDYNTSTIYEVLPKRDSHVPNPQLLTTAWQKLVNRYSILRTFFVESVSQSGSYDQVVLRNWDAKPSTTIWQDVDAVSNEDVIQFFNSHLPPPYVTHQPPHNFTVVLTQSRRLFCRLNAEHTLVDGMSLAVIARDIVLAYDGVLQPDEKYPYSAYIAPLQQVACSIDNKYWKSYLQGMNPCLLPNLSYSLSRDPTQPGSRHVAVEITSSQQLLKFCQSQELTISALFRAVWGLILRAYTGLDEVAFGYITSGRDIPIPGVAEMVGTLINMLVCRMDLTTTSFVKDVISKAQTDYENSLPHQHASLAQIQHVLGLYGQQLFNTSMTVLKDVPLQYGESPSIALANIHEWSPNEYDLDVQCWVSKTDVKMELRYRAEKISTEHARNIASTFSKALDAITDDPEQRIGQLDLFSDHHRRQIWEWNSRYPDTIDTCLHDMVSARVAERPDEIVVDSWERKMTWRQLEEDSDRLAHHLISLGVGPEVHVLLCFEKSALAIVAMVSVLKAGGICVSIDPTHPVQRLQRIIKDTLPLCCLISVLHSKLFEDEGLRGRVPRVLSVDQSFVDSSLLSSSGKPQSTVGPSNAAFVLFTSGSTGVPKGMVHTHTTIASSLHAHGDVLEIGPGARTLQFSAFVFDISITEIFTTLTRGGVLCIPSEHERMNDLASAFTRMSVNWAHLTPTVASLLDPTKVPTLKHMTLAGEPLKKINVTEWAPRIELINLYGPAECALATTLRRGLVKDDRVDNIGRAYGLLVWLVDAQNPDKLVPVGAVGEILCEGPNVAREYLKDKERTLASFIENPAWLQSEKTIPPRRFYRTGDLARYNGDGSIQILGRIDTQVKLHGQRVELGEIEYQVKVKLSPHKLVNMAVAYAKSAAHPGGGLLAAFLELEEKAEGDEDQLMLSISRNLRRVLVGLDTYLAENLPSYMVPSIYVPLNAMPLLTAGKIDRGKLTRILKSLSPDQMALYSLSEFQAEKVMPRTRMERMLQKLWAKLLNIEERSIGVDDNFFQLGADSVVAMKLASAGRENGVIVTVANIFQNPRLSDLAAIAKPHSERVLQELETRYKIQRRAVQEMYPATPLQEGLLILSNRQPGTYVVQHVLSLNSDVDVSRLRTAWESVHSRNAILRTRIVHVERTIGSMQVVLDEAIQWKAGVSLDDYLEDDRKQKMDYGEVLSRYAIIEGATHGPRYFVWTAHHSIFDSWSASSLFSEVASAYQSLDVGSWETSPSDTTFKAFSEQIFNMDVSAAEAFWRDQFSDLPFSPFPKLPAGHRPLAKKSLDYSIKFSETIADAPVLLRAAWALLLSQYSDTHDNVVFGMTIDGRGELGANQILGPTFASVPVKVSINAQSTIDHFLSRLRDQERSMEPWQNFGLQNIKDLSADAAKACDFQTLLAIHPQSRTSGAGVLFNSVTTRDAPSTYLLILECQLTENGVDLKAQYDPEVISASQIQRLLYQMDYIVGQLITGGNSAKQIKDIKYCSPQDVKDISSWNHDVPAPLQICIHDVISSHAGLSPNAPAVVSRDEDLTYRELDSLSTNLAHYLVAHFGIGPESLVPLCFTKSVWTVVAQLAVLKAGGAYVPMDPTHPVSRLQEILDATKAQVILCSPEYEALSQSMSERACVVSRKTVEMCKEREGPACRTVSSDNSCYIIFTSGSTGKPKGVQMTHSGFATAATAQGKRINLNSGSRVIHFSSYAFEACILEILTTLFNGGCVCVAPEPERLEEIAKTMRELRVNWAFFTPSFIRTIHPDQVPDLETLVLGGEALGADNIDVWVDRVYLVNGYGPSETCVFSVINEHIRRGHTTPDMIGGAIGGACWIVDPDDHTKLVPLGAVGELLIEGPTLACGYLDDPVRTNEVFVDNAALVQQLSSINGASTNGSRLNGNPHGANGANRHGSEDNGISGKPASAKANGHVQKSHRMYKTGDLVRYDTSGTVDGTIRFVGRKDQQVKVRGQRMELGDIEHHLKINFETIRHVAVEQVTIRGRDSRYLAAFFSLYGQSSKPQQSPTTLSMSAGLKKSIMKAEAALVETLPSYMVPNLYVPLSAMPLLSSGKTNRRELHHMSLQLSESAIQQYSLADDQKRLPITDTEVKLASLWARLLRLGDQAVLGLDDGFFRLGGDSIGAMHLTTLARDHGILLTVAKIFQYPRLEDMAAAALTSRDVVEQKLEPFALLQKVGDTDTTLRKLYERYQLPPGTIEDAFPTSALQEGLFVLSIKQPGSYMSQITLTLQPAVDIDHFKHVWQKTADRNSILRTRIAHTGTQSIQFIVRERICWRSGSDLKTYLVQDKTTPMDHGGPLVRYAIIVDSEDERHFVLTAHHSLYDGWSLMLIMEDFNHLYNKNGRHLKKEAAAPPPYASFIKHLMTSDVEASKSFWQSRFSGRSLSSFPEPRTVTQAPVETQISQFAEIKRPAGSDITLSTVIRAAWGLVTARYADTEDVFFGAISTGRNASLSYIERMTGPTITTVPICISIDGAEAVVQYLQRVQDQATDMIPFEHTGLQVIKTFGPEAEKVCGFQNLLVIQPEGSEDMSSEIWKESVLFAKGEMVTMTYALIVECRLYKHKIRITAQYREHITPTRQMQRMLDQFEQVLHQLNDAAPDGQKISDIEIVSKKDKMELLEWSKGTEYPAVDECIHHIIERQALRQPTSLAIEAWDGSFTYEELDTMSTNLAQHLKFLGIGRDIFVPLCFEKSAWTIVAILGVLKAGGGYLALDPKHPKNRKDHIIRDVSAKVILTGSQYRDDFDSAEFIVLAVDQTFMESLPPVPDSACSPGKSTDAAFVVFTSGSTGVPKGIVMDHGPFVSSAIEHSKALHINAESRVMQFAAYTYDVSMGEILTTLMQGGCVCVPTEEDRMGNLAAAINALRVNWIFLTPTVAAFLKPNDVPGLKVLVLGGEHATVDNINTWAEHVNLINSYGPAECAIWCCRAPNVSLGADPASLGYPVGAHLWITDATDPDKLTPIGCTGELLVEGPTLAREYLNDAAKTRAAFIEDPKWSVDGSGRHRRFYRTGDLVRYSTTGDILFVGRRDTQAKLHGQRIELGEIEQGLTKCCPSEWFPVVDILRFPEGRRDVTLAAFFYVRGTSTTNCSPGNITLAMSGSLSDAFDKIRSDLEQILPGHMIPNAFIPVSQLPLTAGGKVDRKALRAVGESLTDQQLLSYLSSGQTVVRIPSTEMERKLQMLWSKVLNITPGSIGADSNFLRLGGDSVAAMRLSAAAREIELLLTIKSVFTSPRLEDMAKTAQEVSNPNGATSYAPFSTLSVSDVPNFLDTIVRPQLAKDLGEIEDVLEATDYQKWTQGCGQLQTRGYNNYFILHFKGPLDLDRLQAACQKLLQHHPVLRTVFLTHKERLLQVVLRHLVPDLERHQYEDTQGVPQSLLEQDLKLPVEFGAPITRLLLTEQGQDGYRLFIRISHSLYDGISLPIIVRDLKAAYLGESFSRSSPFHRFVSGTLQVMRASDAESFWRSMLEGSSMTRLVDHKRPTYSNAISKSIKRTVSAPDTRTTGITFASIVKAAWSLVLAQLSASSDVTFGQITTGRSAPIQGIDEIVGPCMNLVPVRVKLDPAATPSSLLQQVQSQHLDMLPFESLGMHHIVGKCTSWPKWTRFSSIVQHTNFNVGMDDAFEPWGADVVMRLGSYTPDHDVSDCWIWTNPTAGNGANNNSKNNFFDVDFTYSKNTIPDALAQDMLDLLCGNIATLADPDHHHHSETSPWPLLHLETRVQPPLLPLPLPLRLRLPLSPTTNPIPTPDSNSPLPLIITTSPPHLSLVQRAWSTVFSSCNLTDVNTAFYELRSDHLLAAAQLAKALREQLSESAGIRPMLSPLLLMLLSPEEMIENPTIGMQAALISRLDN</sequence>
<dbReference type="Gene3D" id="3.30.559.10">
    <property type="entry name" value="Chloramphenicol acetyltransferase-like domain"/>
    <property type="match status" value="4"/>
</dbReference>
<dbReference type="NCBIfam" id="NF003417">
    <property type="entry name" value="PRK04813.1"/>
    <property type="match status" value="5"/>
</dbReference>
<feature type="domain" description="Carrier" evidence="5">
    <location>
        <begin position="3822"/>
        <end position="3898"/>
    </location>
</feature>
<evidence type="ECO:0000256" key="1">
    <source>
        <dbReference type="ARBA" id="ARBA00022450"/>
    </source>
</evidence>
<evidence type="ECO:0000259" key="5">
    <source>
        <dbReference type="PROSITE" id="PS50075"/>
    </source>
</evidence>
<dbReference type="FunFam" id="1.10.1200.10:FF:000005">
    <property type="entry name" value="Nonribosomal peptide synthetase 1"/>
    <property type="match status" value="2"/>
</dbReference>
<dbReference type="InterPro" id="IPR020806">
    <property type="entry name" value="PKS_PP-bd"/>
</dbReference>
<dbReference type="PANTHER" id="PTHR45527:SF16">
    <property type="entry name" value="NONRIBOSOMAL PEPTIDE SYNTHASE ATNA-RELATED"/>
    <property type="match status" value="1"/>
</dbReference>
<dbReference type="InterPro" id="IPR001242">
    <property type="entry name" value="Condensation_dom"/>
</dbReference>
<dbReference type="EMBL" id="JH921444">
    <property type="protein sequence ID" value="EKD14740.1"/>
    <property type="molecule type" value="Genomic_DNA"/>
</dbReference>
<dbReference type="Gene3D" id="3.30.300.30">
    <property type="match status" value="4"/>
</dbReference>
<dbReference type="PANTHER" id="PTHR45527">
    <property type="entry name" value="NONRIBOSOMAL PEPTIDE SYNTHETASE"/>
    <property type="match status" value="1"/>
</dbReference>
<feature type="domain" description="Carrier" evidence="5">
    <location>
        <begin position="1634"/>
        <end position="1710"/>
    </location>
</feature>
<keyword evidence="3" id="KW-0436">Ligase</keyword>
<dbReference type="Gene3D" id="3.30.559.30">
    <property type="entry name" value="Nonribosomal peptide synthetase, condensation domain"/>
    <property type="match status" value="4"/>
</dbReference>
<gene>
    <name evidence="6" type="ORF">MBM_06951</name>
</gene>
<feature type="domain" description="Carrier" evidence="5">
    <location>
        <begin position="529"/>
        <end position="605"/>
    </location>
</feature>
<dbReference type="InterPro" id="IPR020845">
    <property type="entry name" value="AMP-binding_CS"/>
</dbReference>
<protein>
    <submittedName>
        <fullName evidence="6">Nonribosomal peptide synthetase</fullName>
    </submittedName>
</protein>
<dbReference type="InterPro" id="IPR023213">
    <property type="entry name" value="CAT-like_dom_sf"/>
</dbReference>
<dbReference type="eggNOG" id="KOG1176">
    <property type="taxonomic scope" value="Eukaryota"/>
</dbReference>
<dbReference type="NCBIfam" id="TIGR01733">
    <property type="entry name" value="AA-adenyl-dom"/>
    <property type="match status" value="3"/>
</dbReference>
<keyword evidence="2" id="KW-0597">Phosphoprotein</keyword>
<dbReference type="GO" id="GO:0005737">
    <property type="term" value="C:cytoplasm"/>
    <property type="evidence" value="ECO:0007669"/>
    <property type="project" value="TreeGrafter"/>
</dbReference>
<dbReference type="Pfam" id="PF00668">
    <property type="entry name" value="Condensation"/>
    <property type="match status" value="4"/>
</dbReference>
<feature type="domain" description="Carrier" evidence="5">
    <location>
        <begin position="2739"/>
        <end position="2816"/>
    </location>
</feature>
<dbReference type="eggNOG" id="KOG1178">
    <property type="taxonomic scope" value="Eukaryota"/>
</dbReference>
<dbReference type="GO" id="GO:0043041">
    <property type="term" value="P:amino acid activation for nonribosomal peptide biosynthetic process"/>
    <property type="evidence" value="ECO:0007669"/>
    <property type="project" value="TreeGrafter"/>
</dbReference>
<dbReference type="CDD" id="cd05918">
    <property type="entry name" value="A_NRPS_SidN3_like"/>
    <property type="match status" value="4"/>
</dbReference>
<dbReference type="InterPro" id="IPR006162">
    <property type="entry name" value="Ppantetheine_attach_site"/>
</dbReference>
<dbReference type="GO" id="GO:0044550">
    <property type="term" value="P:secondary metabolite biosynthetic process"/>
    <property type="evidence" value="ECO:0007669"/>
    <property type="project" value="TreeGrafter"/>
</dbReference>
<feature type="region of interest" description="Disordered" evidence="4">
    <location>
        <begin position="2531"/>
        <end position="2572"/>
    </location>
</feature>
<dbReference type="FunFam" id="3.40.50.12780:FF:000014">
    <property type="entry name" value="Nonribosomal peptide synthetase 1"/>
    <property type="match status" value="3"/>
</dbReference>
<accession>K1WBM6</accession>
<dbReference type="FunFam" id="3.30.559.30:FF:000005">
    <property type="entry name" value="Nonribosomal peptide synthase Pes1"/>
    <property type="match status" value="1"/>
</dbReference>
<dbReference type="Gene3D" id="1.10.1200.10">
    <property type="entry name" value="ACP-like"/>
    <property type="match status" value="4"/>
</dbReference>
<dbReference type="SUPFAM" id="SSF47336">
    <property type="entry name" value="ACP-like"/>
    <property type="match status" value="4"/>
</dbReference>
<dbReference type="HOGENOM" id="CLU_000022_60_0_1"/>